<dbReference type="Proteomes" id="UP000626109">
    <property type="component" value="Unassembled WGS sequence"/>
</dbReference>
<evidence type="ECO:0000313" key="3">
    <source>
        <dbReference type="EMBL" id="CAE8679149.1"/>
    </source>
</evidence>
<dbReference type="Gene3D" id="3.30.565.10">
    <property type="entry name" value="Histidine kinase-like ATPase, C-terminal domain"/>
    <property type="match status" value="1"/>
</dbReference>
<dbReference type="InterPro" id="IPR036890">
    <property type="entry name" value="HATPase_C_sf"/>
</dbReference>
<dbReference type="Pfam" id="PF25794">
    <property type="entry name" value="SACS"/>
    <property type="match status" value="1"/>
</dbReference>
<comment type="caution">
    <text evidence="3">The sequence shown here is derived from an EMBL/GenBank/DDBJ whole genome shotgun (WGS) entry which is preliminary data.</text>
</comment>
<dbReference type="EMBL" id="CAJNNW010025743">
    <property type="protein sequence ID" value="CAE8679149.1"/>
    <property type="molecule type" value="Genomic_DNA"/>
</dbReference>
<feature type="domain" description="Sacsin/Nov" evidence="2">
    <location>
        <begin position="439"/>
        <end position="545"/>
    </location>
</feature>
<organism evidence="3 4">
    <name type="scientific">Polarella glacialis</name>
    <name type="common">Dinoflagellate</name>
    <dbReference type="NCBI Taxonomy" id="89957"/>
    <lineage>
        <taxon>Eukaryota</taxon>
        <taxon>Sar</taxon>
        <taxon>Alveolata</taxon>
        <taxon>Dinophyceae</taxon>
        <taxon>Suessiales</taxon>
        <taxon>Suessiaceae</taxon>
        <taxon>Polarella</taxon>
    </lineage>
</organism>
<evidence type="ECO:0000313" key="4">
    <source>
        <dbReference type="Proteomes" id="UP000626109"/>
    </source>
</evidence>
<sequence>ENLRSRFAPAGNNEDLVTNPCAQQWSAFEGGNFWERSKEAANRKIAVDLAKAGKSEMLSDLLNKEGGMPARAYLLPTDEDGQVGPQLTLLAAAQASGNAAVVEVVEEVATRLLFEELHLLVEDRNPPRNIVARCLQAGANPVRPLAEGGPVPLFFLCVLQPREAFHGNARAHAAVAEAAIQLAAAAPLALILVGAHQDETAGELPLAKAAANDAFGHVLVPALCAAVGRLLLRRPAFAAAPPLRRAAEAALVRCPDDPAAKQLWSLLEAAAPCHTAAMRGGRKRPLWEPQVGAADQHCKEAEACAKLSEVEALLEQNRREHAERVAELHRSLSPWTAPSELRRAAAVTRSASSSSGPVDKRATNNGTSGHPEPDLRGTSEAAECNVTEASGVLQRIRRQRGLDLDYSRAPPPCSGVLDLLEGVLEQSVGAAVERLAVDLYASRGHFLLELLQNADDNRHLVLMSYGAKLEAQISLSLGTSEDGSLYFASTNNESGMTSKDVEALCDINRSTKPAQSGKIGRKGVGWKAVFAVSDCPTVLSGDFRFRFDVSRRGQLGYVTPDDLSSQDYADLPATLRAAHEARDAAATVLFLPLRGIAGQAEDDGGTAAASLIRGSVERLLASPAWLLFLRQLRHVTWEDSLLSAVETPSSYVSELADKAWLGTNSESSSPMDSIQELPYLVHRKRASVPESLLPKGSREGAEEEVAIAFLPTCSDDAADQSAPEIEAAVFCFLPVRPVGFRFLLHAPWALTSNREDFHLEDPKNCWLRGVAAEALAEAIARFGAELGGQALALLDGRRVLEPFWRRLLEQASLALGDAPIGAPGVLARPSEVLVPPPSLCRSPGALRFLRAVPAELWLAATGKRRPTNQ</sequence>
<dbReference type="InterPro" id="IPR052957">
    <property type="entry name" value="Auxin_embryo_med"/>
</dbReference>
<proteinExistence type="predicted"/>
<dbReference type="InterPro" id="IPR058210">
    <property type="entry name" value="SACS/Nov_dom"/>
</dbReference>
<feature type="region of interest" description="Disordered" evidence="1">
    <location>
        <begin position="343"/>
        <end position="382"/>
    </location>
</feature>
<accession>A0A813JMR2</accession>
<dbReference type="PANTHER" id="PTHR32387:SF0">
    <property type="entry name" value="PROTEIN NO VEIN"/>
    <property type="match status" value="1"/>
</dbReference>
<gene>
    <name evidence="3" type="ORF">PGLA2088_LOCUS21200</name>
</gene>
<evidence type="ECO:0000259" key="2">
    <source>
        <dbReference type="Pfam" id="PF25794"/>
    </source>
</evidence>
<dbReference type="AlphaFoldDB" id="A0A813JMR2"/>
<reference evidence="3" key="1">
    <citation type="submission" date="2021-02" db="EMBL/GenBank/DDBJ databases">
        <authorList>
            <person name="Dougan E. K."/>
            <person name="Rhodes N."/>
            <person name="Thang M."/>
            <person name="Chan C."/>
        </authorList>
    </citation>
    <scope>NUCLEOTIDE SEQUENCE</scope>
</reference>
<name>A0A813JMR2_POLGL</name>
<feature type="compositionally biased region" description="Low complexity" evidence="1">
    <location>
        <begin position="344"/>
        <end position="355"/>
    </location>
</feature>
<dbReference type="PANTHER" id="PTHR32387">
    <property type="entry name" value="WU:FJ29H11"/>
    <property type="match status" value="1"/>
</dbReference>
<dbReference type="NCBIfam" id="NF047352">
    <property type="entry name" value="P_loop_sacsin"/>
    <property type="match status" value="1"/>
</dbReference>
<dbReference type="SUPFAM" id="SSF55874">
    <property type="entry name" value="ATPase domain of HSP90 chaperone/DNA topoisomerase II/histidine kinase"/>
    <property type="match status" value="1"/>
</dbReference>
<feature type="non-terminal residue" evidence="3">
    <location>
        <position position="1"/>
    </location>
</feature>
<protein>
    <recommendedName>
        <fullName evidence="2">Sacsin/Nov domain-containing protein</fullName>
    </recommendedName>
</protein>
<evidence type="ECO:0000256" key="1">
    <source>
        <dbReference type="SAM" id="MobiDB-lite"/>
    </source>
</evidence>